<accession>A0A843Y976</accession>
<dbReference type="GO" id="GO:0004888">
    <property type="term" value="F:transmembrane signaling receptor activity"/>
    <property type="evidence" value="ECO:0007669"/>
    <property type="project" value="InterPro"/>
</dbReference>
<proteinExistence type="inferred from homology"/>
<evidence type="ECO:0000256" key="2">
    <source>
        <dbReference type="ARBA" id="ARBA00029447"/>
    </source>
</evidence>
<keyword evidence="1 3" id="KW-0807">Transducer</keyword>
<gene>
    <name evidence="5" type="ORF">GFB49_03235</name>
</gene>
<dbReference type="GO" id="GO:0016020">
    <property type="term" value="C:membrane"/>
    <property type="evidence" value="ECO:0007669"/>
    <property type="project" value="InterPro"/>
</dbReference>
<dbReference type="GO" id="GO:0007165">
    <property type="term" value="P:signal transduction"/>
    <property type="evidence" value="ECO:0007669"/>
    <property type="project" value="UniProtKB-KW"/>
</dbReference>
<dbReference type="EMBL" id="WIBF01000001">
    <property type="protein sequence ID" value="MQQ07456.1"/>
    <property type="molecule type" value="Genomic_DNA"/>
</dbReference>
<reference evidence="5 6" key="1">
    <citation type="submission" date="2019-10" db="EMBL/GenBank/DDBJ databases">
        <title>Epibacterium sp. nov., isolated from seawater.</title>
        <authorList>
            <person name="Zhang X."/>
            <person name="Li N."/>
        </authorList>
    </citation>
    <scope>NUCLEOTIDE SEQUENCE [LARGE SCALE GENOMIC DNA]</scope>
    <source>
        <strain evidence="5 6">SM1979</strain>
    </source>
</reference>
<evidence type="ECO:0000256" key="1">
    <source>
        <dbReference type="ARBA" id="ARBA00023224"/>
    </source>
</evidence>
<feature type="domain" description="Methyl-accepting transducer" evidence="4">
    <location>
        <begin position="152"/>
        <end position="218"/>
    </location>
</feature>
<dbReference type="Gene3D" id="1.10.287.950">
    <property type="entry name" value="Methyl-accepting chemotaxis protein"/>
    <property type="match status" value="1"/>
</dbReference>
<dbReference type="GO" id="GO:0006935">
    <property type="term" value="P:chemotaxis"/>
    <property type="evidence" value="ECO:0007669"/>
    <property type="project" value="InterPro"/>
</dbReference>
<protein>
    <submittedName>
        <fullName evidence="5">Chemotaxis protein</fullName>
    </submittedName>
</protein>
<dbReference type="Pfam" id="PF00015">
    <property type="entry name" value="MCPsignal"/>
    <property type="match status" value="1"/>
</dbReference>
<organism evidence="5 6">
    <name type="scientific">Tritonibacter litoralis</name>
    <dbReference type="NCBI Taxonomy" id="2662264"/>
    <lineage>
        <taxon>Bacteria</taxon>
        <taxon>Pseudomonadati</taxon>
        <taxon>Pseudomonadota</taxon>
        <taxon>Alphaproteobacteria</taxon>
        <taxon>Rhodobacterales</taxon>
        <taxon>Paracoccaceae</taxon>
        <taxon>Tritonibacter</taxon>
    </lineage>
</organism>
<name>A0A843Y976_9RHOB</name>
<dbReference type="PROSITE" id="PS50111">
    <property type="entry name" value="CHEMOTAXIS_TRANSDUC_2"/>
    <property type="match status" value="1"/>
</dbReference>
<dbReference type="PRINTS" id="PR00260">
    <property type="entry name" value="CHEMTRNSDUCR"/>
</dbReference>
<dbReference type="PANTHER" id="PTHR32089:SF112">
    <property type="entry name" value="LYSOZYME-LIKE PROTEIN-RELATED"/>
    <property type="match status" value="1"/>
</dbReference>
<dbReference type="SUPFAM" id="SSF58104">
    <property type="entry name" value="Methyl-accepting chemotaxis protein (MCP) signaling domain"/>
    <property type="match status" value="1"/>
</dbReference>
<evidence type="ECO:0000259" key="4">
    <source>
        <dbReference type="PROSITE" id="PS50111"/>
    </source>
</evidence>
<keyword evidence="6" id="KW-1185">Reference proteome</keyword>
<dbReference type="PANTHER" id="PTHR32089">
    <property type="entry name" value="METHYL-ACCEPTING CHEMOTAXIS PROTEIN MCPB"/>
    <property type="match status" value="1"/>
</dbReference>
<dbReference type="Proteomes" id="UP000444174">
    <property type="component" value="Unassembled WGS sequence"/>
</dbReference>
<comment type="similarity">
    <text evidence="2">Belongs to the methyl-accepting chemotaxis (MCP) protein family.</text>
</comment>
<sequence length="218" mass="24085">MHSYWATLMTNLTELQNTAFTAIGPSRIAALSLMALVNQEVENKNTAEVFNLSAKRLENAYKMLSVRLPELLKEADHKFPDAVAEKQKAALDALQPVMNYIRAADGKVHDLPKQSAEFSNHCLFVLEPAVSSFLMEMTQNLLGTQKQRSQTREKDMLEAITSAESVGRNIQLIAFNASIEAARIGDMGKGFAVIATEIRELSGKTQVLLDDIAGFLRT</sequence>
<comment type="caution">
    <text evidence="5">The sequence shown here is derived from an EMBL/GenBank/DDBJ whole genome shotgun (WGS) entry which is preliminary data.</text>
</comment>
<dbReference type="AlphaFoldDB" id="A0A843Y976"/>
<evidence type="ECO:0000256" key="3">
    <source>
        <dbReference type="PROSITE-ProRule" id="PRU00284"/>
    </source>
</evidence>
<dbReference type="InterPro" id="IPR004090">
    <property type="entry name" value="Chemotax_Me-accpt_rcpt"/>
</dbReference>
<evidence type="ECO:0000313" key="5">
    <source>
        <dbReference type="EMBL" id="MQQ07456.1"/>
    </source>
</evidence>
<dbReference type="InterPro" id="IPR004089">
    <property type="entry name" value="MCPsignal_dom"/>
</dbReference>
<evidence type="ECO:0000313" key="6">
    <source>
        <dbReference type="Proteomes" id="UP000444174"/>
    </source>
</evidence>